<feature type="region of interest" description="Disordered" evidence="10">
    <location>
        <begin position="256"/>
        <end position="376"/>
    </location>
</feature>
<keyword evidence="4" id="KW-0808">Transferase</keyword>
<dbReference type="Proteomes" id="UP000301737">
    <property type="component" value="Unassembled WGS sequence"/>
</dbReference>
<dbReference type="GO" id="GO:0000122">
    <property type="term" value="P:negative regulation of transcription by RNA polymerase II"/>
    <property type="evidence" value="ECO:0007669"/>
    <property type="project" value="UniProtKB-ARBA"/>
</dbReference>
<reference evidence="14 15" key="1">
    <citation type="submission" date="2019-01" db="EMBL/GenBank/DDBJ databases">
        <title>Draft Genome Sequencing of Zygosaccharomyces mellis Ca-7.</title>
        <authorList>
            <person name="Shiwa Y."/>
            <person name="Kanesaki Y."/>
            <person name="Ishige T."/>
            <person name="Mura K."/>
            <person name="Hori T."/>
            <person name="Tamura T."/>
        </authorList>
    </citation>
    <scope>NUCLEOTIDE SEQUENCE [LARGE SCALE GENOMIC DNA]</scope>
    <source>
        <strain evidence="14 15">Ca-7</strain>
    </source>
</reference>
<dbReference type="GO" id="GO:0010629">
    <property type="term" value="P:negative regulation of gene expression"/>
    <property type="evidence" value="ECO:0007669"/>
    <property type="project" value="UniProtKB-ARBA"/>
</dbReference>
<evidence type="ECO:0000256" key="2">
    <source>
        <dbReference type="ARBA" id="ARBA00012513"/>
    </source>
</evidence>
<dbReference type="InterPro" id="IPR001849">
    <property type="entry name" value="PH_domain"/>
</dbReference>
<feature type="compositionally biased region" description="Polar residues" evidence="10">
    <location>
        <begin position="258"/>
        <end position="268"/>
    </location>
</feature>
<keyword evidence="3" id="KW-0723">Serine/threonine-protein kinase</keyword>
<evidence type="ECO:0000256" key="10">
    <source>
        <dbReference type="SAM" id="MobiDB-lite"/>
    </source>
</evidence>
<feature type="region of interest" description="Disordered" evidence="10">
    <location>
        <begin position="455"/>
        <end position="595"/>
    </location>
</feature>
<dbReference type="PROSITE" id="PS50011">
    <property type="entry name" value="PROTEIN_KINASE_DOM"/>
    <property type="match status" value="1"/>
</dbReference>
<sequence>MSLSAAANKISDNDFQNIGPAPRPPGSGGGAFNQTKPITKFLNQLDLNRDGGNNKSISQTTMNFKKRTGWISYKDDGLLSFLWQKRFLVLNDSYLALYKNDKVNEDPVLQVPLTSIVSVSRTLLKQNCFEIVRSTDRMSSNSLSSAGSGGSGGGLDPGSKKSIYIATKTEQELHSWLDAIFAKCPLLSGVSSPTNFTHKVHVGFDPETGSFVGMPSNWEKLLKHSRITGEDWNNDSAAVIQVLQFYQEYNGISDKNESSTNLASQQGASQTSLNNNSSNNNTSSNKIPSRSSSNNSNSPGSSGSSDSSKSNNTNGKHKQLQQPQQQSQQLQQSPANSNSLIPQRHPPTPPHSKGGNVPMGPGNQPMKPSVTPVKAPPIQTMNHLQHQMKIQQMRPVASPTNGGFSRVSPRNHPSASQQQFYPKHQYISQPQHTSPSEKNGYRPHHNMMNPYIKQMTAGGPILNGQPNLPRASPQGGYIDKNVNMPQRLRPQRAAPRPPVAAAAAAATPYAGKHVQDHSTPQVKTNVNINDPTSQQSQGSAETKSSPDKQQPVQQQQVPNVLQARRQAPKKPEVDNTHKDVGVTKPRKQTKPAMSHAEIMSKLRSVTIDTDPSSFFDMIEKAGQGASGSVYLAKRAQLLPHPPEDVTNLDPPQVGDKVAIKQMILSKQPRKELIVNEIIVMKDSRHKNIVNFLEAYLKTDDDLWVIMEYMEGGSLTDIIENSAAIDSNNSPLTEPQIAYIVRETCQGLKFLHDRNIIHRDIKSDNVLLDTRARVKITDFGFCAKLTDKKSKRATMVGTPYWMAPEVVKQREYDEKVDVWSMGIMTIEMLEGEPPYLNEDPLKALYLIATNGTPKLRSPEKLSLEIKRFLSVCLCVDVKYRASTEELLHHSFFSMACTPEDLVKLLEWKR</sequence>
<feature type="domain" description="Protein kinase" evidence="12">
    <location>
        <begin position="615"/>
        <end position="891"/>
    </location>
</feature>
<dbReference type="InterPro" id="IPR033923">
    <property type="entry name" value="PAK_BD"/>
</dbReference>
<comment type="catalytic activity">
    <reaction evidence="8">
        <text>L-threonyl-[protein] + ATP = O-phospho-L-threonyl-[protein] + ADP + H(+)</text>
        <dbReference type="Rhea" id="RHEA:46608"/>
        <dbReference type="Rhea" id="RHEA-COMP:11060"/>
        <dbReference type="Rhea" id="RHEA-COMP:11605"/>
        <dbReference type="ChEBI" id="CHEBI:15378"/>
        <dbReference type="ChEBI" id="CHEBI:30013"/>
        <dbReference type="ChEBI" id="CHEBI:30616"/>
        <dbReference type="ChEBI" id="CHEBI:61977"/>
        <dbReference type="ChEBI" id="CHEBI:456216"/>
        <dbReference type="EC" id="2.7.11.1"/>
    </reaction>
</comment>
<dbReference type="PANTHER" id="PTHR45832:SF22">
    <property type="entry name" value="SERINE_THREONINE-PROTEIN KINASE SAMKA-RELATED"/>
    <property type="match status" value="1"/>
</dbReference>
<dbReference type="FunFam" id="2.30.29.30:FF:000356">
    <property type="entry name" value="Non-specific serine/threonine protein kinase"/>
    <property type="match status" value="1"/>
</dbReference>
<feature type="compositionally biased region" description="Low complexity" evidence="10">
    <location>
        <begin position="485"/>
        <end position="510"/>
    </location>
</feature>
<evidence type="ECO:0000256" key="6">
    <source>
        <dbReference type="ARBA" id="ARBA00022777"/>
    </source>
</evidence>
<feature type="domain" description="CRIB" evidence="13">
    <location>
        <begin position="190"/>
        <end position="203"/>
    </location>
</feature>
<evidence type="ECO:0000256" key="9">
    <source>
        <dbReference type="ARBA" id="ARBA00048679"/>
    </source>
</evidence>
<dbReference type="SMART" id="SM00233">
    <property type="entry name" value="PH"/>
    <property type="match status" value="1"/>
</dbReference>
<dbReference type="Gene3D" id="3.90.810.10">
    <property type="entry name" value="CRIB domain"/>
    <property type="match status" value="1"/>
</dbReference>
<dbReference type="InterPro" id="IPR036936">
    <property type="entry name" value="CRIB_dom_sf"/>
</dbReference>
<name>A0A4C2E815_9SACH</name>
<dbReference type="GO" id="GO:2000910">
    <property type="term" value="P:negative regulation of sterol import"/>
    <property type="evidence" value="ECO:0007669"/>
    <property type="project" value="UniProtKB-ARBA"/>
</dbReference>
<dbReference type="AlphaFoldDB" id="A0A4C2E815"/>
<dbReference type="FunFam" id="1.10.510.10:FF:000139">
    <property type="entry name" value="Non-specific serine/threonine protein kinase"/>
    <property type="match status" value="1"/>
</dbReference>
<dbReference type="CDD" id="cd01093">
    <property type="entry name" value="CRIB_PAK_like"/>
    <property type="match status" value="1"/>
</dbReference>
<feature type="compositionally biased region" description="Low complexity" evidence="10">
    <location>
        <begin position="269"/>
        <end position="334"/>
    </location>
</feature>
<dbReference type="CDD" id="cd06614">
    <property type="entry name" value="STKc_PAK"/>
    <property type="match status" value="1"/>
</dbReference>
<evidence type="ECO:0000256" key="7">
    <source>
        <dbReference type="ARBA" id="ARBA00022840"/>
    </source>
</evidence>
<dbReference type="Pfam" id="PF00786">
    <property type="entry name" value="PBD"/>
    <property type="match status" value="1"/>
</dbReference>
<organism evidence="14 15">
    <name type="scientific">Zygosaccharomyces mellis</name>
    <dbReference type="NCBI Taxonomy" id="42258"/>
    <lineage>
        <taxon>Eukaryota</taxon>
        <taxon>Fungi</taxon>
        <taxon>Dikarya</taxon>
        <taxon>Ascomycota</taxon>
        <taxon>Saccharomycotina</taxon>
        <taxon>Saccharomycetes</taxon>
        <taxon>Saccharomycetales</taxon>
        <taxon>Saccharomycetaceae</taxon>
        <taxon>Zygosaccharomyces</taxon>
    </lineage>
</organism>
<feature type="region of interest" description="Disordered" evidence="10">
    <location>
        <begin position="13"/>
        <end position="33"/>
    </location>
</feature>
<keyword evidence="5" id="KW-0547">Nucleotide-binding</keyword>
<evidence type="ECO:0000256" key="4">
    <source>
        <dbReference type="ARBA" id="ARBA00022679"/>
    </source>
</evidence>
<dbReference type="FunFam" id="3.90.810.10:FF:000005">
    <property type="entry name" value="Non-specific serine/threonine protein kinase"/>
    <property type="match status" value="1"/>
</dbReference>
<comment type="catalytic activity">
    <reaction evidence="9">
        <text>L-seryl-[protein] + ATP = O-phospho-L-seryl-[protein] + ADP + H(+)</text>
        <dbReference type="Rhea" id="RHEA:17989"/>
        <dbReference type="Rhea" id="RHEA-COMP:9863"/>
        <dbReference type="Rhea" id="RHEA-COMP:11604"/>
        <dbReference type="ChEBI" id="CHEBI:15378"/>
        <dbReference type="ChEBI" id="CHEBI:29999"/>
        <dbReference type="ChEBI" id="CHEBI:30616"/>
        <dbReference type="ChEBI" id="CHEBI:83421"/>
        <dbReference type="ChEBI" id="CHEBI:456216"/>
        <dbReference type="EC" id="2.7.11.1"/>
    </reaction>
</comment>
<feature type="domain" description="PH" evidence="11">
    <location>
        <begin position="64"/>
        <end position="185"/>
    </location>
</feature>
<dbReference type="SMART" id="SM00285">
    <property type="entry name" value="PBD"/>
    <property type="match status" value="1"/>
</dbReference>
<evidence type="ECO:0000259" key="11">
    <source>
        <dbReference type="PROSITE" id="PS50003"/>
    </source>
</evidence>
<dbReference type="InterPro" id="IPR011993">
    <property type="entry name" value="PH-like_dom_sf"/>
</dbReference>
<dbReference type="Gene3D" id="2.30.29.30">
    <property type="entry name" value="Pleckstrin-homology domain (PH domain)/Phosphotyrosine-binding domain (PTB)"/>
    <property type="match status" value="1"/>
</dbReference>
<keyword evidence="6 14" id="KW-0418">Kinase</keyword>
<dbReference type="Pfam" id="PF00169">
    <property type="entry name" value="PH"/>
    <property type="match status" value="1"/>
</dbReference>
<evidence type="ECO:0000256" key="8">
    <source>
        <dbReference type="ARBA" id="ARBA00047899"/>
    </source>
</evidence>
<dbReference type="InterPro" id="IPR000719">
    <property type="entry name" value="Prot_kinase_dom"/>
</dbReference>
<evidence type="ECO:0000256" key="5">
    <source>
        <dbReference type="ARBA" id="ARBA00022741"/>
    </source>
</evidence>
<dbReference type="OrthoDB" id="248923at2759"/>
<evidence type="ECO:0000256" key="1">
    <source>
        <dbReference type="ARBA" id="ARBA00008874"/>
    </source>
</evidence>
<feature type="compositionally biased region" description="Low complexity" evidence="10">
    <location>
        <begin position="549"/>
        <end position="558"/>
    </location>
</feature>
<dbReference type="InterPro" id="IPR008271">
    <property type="entry name" value="Ser/Thr_kinase_AS"/>
</dbReference>
<dbReference type="InterPro" id="IPR051931">
    <property type="entry name" value="PAK3-like"/>
</dbReference>
<feature type="compositionally biased region" description="Basic and acidic residues" evidence="10">
    <location>
        <begin position="569"/>
        <end position="581"/>
    </location>
</feature>
<dbReference type="Pfam" id="PF00069">
    <property type="entry name" value="Pkinase"/>
    <property type="match status" value="1"/>
</dbReference>
<dbReference type="Gene3D" id="1.10.510.10">
    <property type="entry name" value="Transferase(Phosphotransferase) domain 1"/>
    <property type="match status" value="1"/>
</dbReference>
<dbReference type="SMART" id="SM00220">
    <property type="entry name" value="S_TKc"/>
    <property type="match status" value="1"/>
</dbReference>
<dbReference type="GO" id="GO:0035376">
    <property type="term" value="P:sterol import"/>
    <property type="evidence" value="ECO:0007669"/>
    <property type="project" value="UniProtKB-ARBA"/>
</dbReference>
<evidence type="ECO:0000313" key="14">
    <source>
        <dbReference type="EMBL" id="GCE99943.1"/>
    </source>
</evidence>
<proteinExistence type="inferred from homology"/>
<keyword evidence="7" id="KW-0067">ATP-binding</keyword>
<dbReference type="PROSITE" id="PS00108">
    <property type="entry name" value="PROTEIN_KINASE_ST"/>
    <property type="match status" value="1"/>
</dbReference>
<gene>
    <name evidence="14" type="primary">CLA4</name>
    <name evidence="14" type="ORF">ZYGM_001726</name>
</gene>
<dbReference type="PROSITE" id="PS50108">
    <property type="entry name" value="CRIB"/>
    <property type="match status" value="1"/>
</dbReference>
<accession>A0A4C2E815</accession>
<dbReference type="FunFam" id="3.30.200.20:FF:000705">
    <property type="entry name" value="Non-specific serine/threonine protein kinase"/>
    <property type="match status" value="1"/>
</dbReference>
<dbReference type="GO" id="GO:0005524">
    <property type="term" value="F:ATP binding"/>
    <property type="evidence" value="ECO:0007669"/>
    <property type="project" value="UniProtKB-KW"/>
</dbReference>
<keyword evidence="15" id="KW-1185">Reference proteome</keyword>
<comment type="caution">
    <text evidence="14">The sequence shown here is derived from an EMBL/GenBank/DDBJ whole genome shotgun (WGS) entry which is preliminary data.</text>
</comment>
<feature type="compositionally biased region" description="Polar residues" evidence="10">
    <location>
        <begin position="517"/>
        <end position="543"/>
    </location>
</feature>
<dbReference type="Gene3D" id="3.30.200.20">
    <property type="entry name" value="Phosphorylase Kinase, domain 1"/>
    <property type="match status" value="1"/>
</dbReference>
<evidence type="ECO:0000259" key="13">
    <source>
        <dbReference type="PROSITE" id="PS50108"/>
    </source>
</evidence>
<protein>
    <recommendedName>
        <fullName evidence="2">non-specific serine/threonine protein kinase</fullName>
        <ecNumber evidence="2">2.7.11.1</ecNumber>
    </recommendedName>
</protein>
<dbReference type="GO" id="GO:0004674">
    <property type="term" value="F:protein serine/threonine kinase activity"/>
    <property type="evidence" value="ECO:0007669"/>
    <property type="project" value="UniProtKB-KW"/>
</dbReference>
<dbReference type="InterPro" id="IPR011009">
    <property type="entry name" value="Kinase-like_dom_sf"/>
</dbReference>
<dbReference type="PROSITE" id="PS50003">
    <property type="entry name" value="PH_DOMAIN"/>
    <property type="match status" value="1"/>
</dbReference>
<dbReference type="PANTHER" id="PTHR45832">
    <property type="entry name" value="SERINE/THREONINE-PROTEIN KINASE SAMKA-RELATED-RELATED"/>
    <property type="match status" value="1"/>
</dbReference>
<evidence type="ECO:0000259" key="12">
    <source>
        <dbReference type="PROSITE" id="PS50011"/>
    </source>
</evidence>
<dbReference type="CDD" id="cd13279">
    <property type="entry name" value="PH_Cla4_Ste20"/>
    <property type="match status" value="1"/>
</dbReference>
<dbReference type="InterPro" id="IPR000095">
    <property type="entry name" value="CRIB_dom"/>
</dbReference>
<dbReference type="EC" id="2.7.11.1" evidence="2"/>
<dbReference type="GO" id="GO:0106310">
    <property type="term" value="F:protein serine kinase activity"/>
    <property type="evidence" value="ECO:0007669"/>
    <property type="project" value="RHEA"/>
</dbReference>
<comment type="similarity">
    <text evidence="1">Belongs to the protein kinase superfamily. STE Ser/Thr protein kinase family. STE20 subfamily.</text>
</comment>
<dbReference type="SUPFAM" id="SSF50729">
    <property type="entry name" value="PH domain-like"/>
    <property type="match status" value="1"/>
</dbReference>
<evidence type="ECO:0000256" key="3">
    <source>
        <dbReference type="ARBA" id="ARBA00022527"/>
    </source>
</evidence>
<dbReference type="SUPFAM" id="SSF56112">
    <property type="entry name" value="Protein kinase-like (PK-like)"/>
    <property type="match status" value="1"/>
</dbReference>
<dbReference type="GO" id="GO:0005634">
    <property type="term" value="C:nucleus"/>
    <property type="evidence" value="ECO:0007669"/>
    <property type="project" value="UniProtKB-ARBA"/>
</dbReference>
<dbReference type="EMBL" id="BIMX01000014">
    <property type="protein sequence ID" value="GCE99943.1"/>
    <property type="molecule type" value="Genomic_DNA"/>
</dbReference>
<evidence type="ECO:0000313" key="15">
    <source>
        <dbReference type="Proteomes" id="UP000301737"/>
    </source>
</evidence>
<feature type="region of interest" description="Disordered" evidence="10">
    <location>
        <begin position="396"/>
        <end position="417"/>
    </location>
</feature>